<organism evidence="1">
    <name type="scientific">Oryza meridionalis</name>
    <dbReference type="NCBI Taxonomy" id="40149"/>
    <lineage>
        <taxon>Eukaryota</taxon>
        <taxon>Viridiplantae</taxon>
        <taxon>Streptophyta</taxon>
        <taxon>Embryophyta</taxon>
        <taxon>Tracheophyta</taxon>
        <taxon>Spermatophyta</taxon>
        <taxon>Magnoliopsida</taxon>
        <taxon>Liliopsida</taxon>
        <taxon>Poales</taxon>
        <taxon>Poaceae</taxon>
        <taxon>BOP clade</taxon>
        <taxon>Oryzoideae</taxon>
        <taxon>Oryzeae</taxon>
        <taxon>Oryzinae</taxon>
        <taxon>Oryza</taxon>
    </lineage>
</organism>
<keyword evidence="2" id="KW-1185">Reference proteome</keyword>
<sequence>MEQSDGGGRGARRRVKVGVGTTRPFRKYRRLDKRTLERVESEYGSLYSGPAVLSISFSLCLTPPGSDLRL</sequence>
<dbReference type="Gramene" id="OMERI04G26070.1">
    <property type="protein sequence ID" value="OMERI04G26070.1"/>
    <property type="gene ID" value="OMERI04G26070"/>
</dbReference>
<name>A0A0E0DKL9_9ORYZ</name>
<evidence type="ECO:0000313" key="2">
    <source>
        <dbReference type="Proteomes" id="UP000008021"/>
    </source>
</evidence>
<reference evidence="1" key="2">
    <citation type="submission" date="2018-05" db="EMBL/GenBank/DDBJ databases">
        <title>OmerRS3 (Oryza meridionalis Reference Sequence Version 3).</title>
        <authorList>
            <person name="Zhang J."/>
            <person name="Kudrna D."/>
            <person name="Lee S."/>
            <person name="Talag J."/>
            <person name="Welchert J."/>
            <person name="Wing R.A."/>
        </authorList>
    </citation>
    <scope>NUCLEOTIDE SEQUENCE [LARGE SCALE GENOMIC DNA]</scope>
    <source>
        <strain evidence="1">cv. OR44</strain>
    </source>
</reference>
<accession>A0A0E0DKL9</accession>
<dbReference type="HOGENOM" id="CLU_2762085_0_0_1"/>
<evidence type="ECO:0000313" key="1">
    <source>
        <dbReference type="EnsemblPlants" id="OMERI04G26070.1"/>
    </source>
</evidence>
<reference evidence="1" key="1">
    <citation type="submission" date="2015-04" db="UniProtKB">
        <authorList>
            <consortium name="EnsemblPlants"/>
        </authorList>
    </citation>
    <scope>IDENTIFICATION</scope>
</reference>
<dbReference type="AlphaFoldDB" id="A0A0E0DKL9"/>
<proteinExistence type="predicted"/>
<dbReference type="Proteomes" id="UP000008021">
    <property type="component" value="Chromosome 4"/>
</dbReference>
<protein>
    <submittedName>
        <fullName evidence="1">Uncharacterized protein</fullName>
    </submittedName>
</protein>
<dbReference type="EnsemblPlants" id="OMERI04G26070.1">
    <property type="protein sequence ID" value="OMERI04G26070.1"/>
    <property type="gene ID" value="OMERI04G26070"/>
</dbReference>